<organism evidence="2 3">
    <name type="scientific">Intrasporangium chromatireducens Q5-1</name>
    <dbReference type="NCBI Taxonomy" id="584657"/>
    <lineage>
        <taxon>Bacteria</taxon>
        <taxon>Bacillati</taxon>
        <taxon>Actinomycetota</taxon>
        <taxon>Actinomycetes</taxon>
        <taxon>Micrococcales</taxon>
        <taxon>Intrasporangiaceae</taxon>
        <taxon>Intrasporangium</taxon>
    </lineage>
</organism>
<feature type="domain" description="Aminoglycoside phosphotransferase" evidence="1">
    <location>
        <begin position="32"/>
        <end position="264"/>
    </location>
</feature>
<keyword evidence="2" id="KW-0808">Transferase</keyword>
<dbReference type="Proteomes" id="UP000019494">
    <property type="component" value="Unassembled WGS sequence"/>
</dbReference>
<dbReference type="InterPro" id="IPR011009">
    <property type="entry name" value="Kinase-like_dom_sf"/>
</dbReference>
<evidence type="ECO:0000313" key="3">
    <source>
        <dbReference type="Proteomes" id="UP000019494"/>
    </source>
</evidence>
<dbReference type="InterPro" id="IPR051678">
    <property type="entry name" value="AGP_Transferase"/>
</dbReference>
<dbReference type="InterPro" id="IPR002575">
    <property type="entry name" value="Aminoglycoside_PTrfase"/>
</dbReference>
<dbReference type="EMBL" id="AWQS01000012">
    <property type="protein sequence ID" value="EWT07413.1"/>
    <property type="molecule type" value="Genomic_DNA"/>
</dbReference>
<name>W9GRF6_9MICO</name>
<comment type="caution">
    <text evidence="2">The sequence shown here is derived from an EMBL/GenBank/DDBJ whole genome shotgun (WGS) entry which is preliminary data.</text>
</comment>
<accession>W9GRF6</accession>
<dbReference type="Gene3D" id="3.30.200.20">
    <property type="entry name" value="Phosphorylase Kinase, domain 1"/>
    <property type="match status" value="1"/>
</dbReference>
<sequence length="301" mass="33498">MHEHEVAVDERTARALVRSQFPDLADLPIERFPSGGTENAVFRLGDDLALRLPLHEDAVSGLVKEIRWLPKLRPLIHLEVPEVRATGVATEDYPFPWAVVRWLDGADAMSATITSLDEAADTLARFCTDLWSVDPADVPSPESEGFHRGQHLSYRDESFRAAIRQCTDLLEPEEVRALGRIWEEALAAPRWSGPPRWVHTDLIPPNLLVRDGRVVGVLDFGGAATGDPAWDLTPAWFVLDSAARARYRRLLEDRVDEGAWARARGAVVSQSVIALPYYQRTNPTMVSVARRGIEALLSATE</sequence>
<evidence type="ECO:0000313" key="2">
    <source>
        <dbReference type="EMBL" id="EWT07413.1"/>
    </source>
</evidence>
<dbReference type="OrthoDB" id="9797603at2"/>
<dbReference type="GO" id="GO:0016740">
    <property type="term" value="F:transferase activity"/>
    <property type="evidence" value="ECO:0007669"/>
    <property type="project" value="UniProtKB-KW"/>
</dbReference>
<reference evidence="3" key="1">
    <citation type="submission" date="2013-08" db="EMBL/GenBank/DDBJ databases">
        <title>Intrasporangium oryzae NRRL B-24470.</title>
        <authorList>
            <person name="Liu H."/>
            <person name="Wang G."/>
        </authorList>
    </citation>
    <scope>NUCLEOTIDE SEQUENCE [LARGE SCALE GENOMIC DNA]</scope>
    <source>
        <strain evidence="3">Q5-1</strain>
    </source>
</reference>
<dbReference type="CDD" id="cd05155">
    <property type="entry name" value="APH_ChoK_like_1"/>
    <property type="match status" value="1"/>
</dbReference>
<dbReference type="Pfam" id="PF01636">
    <property type="entry name" value="APH"/>
    <property type="match status" value="1"/>
</dbReference>
<dbReference type="Gene3D" id="3.90.1200.10">
    <property type="match status" value="1"/>
</dbReference>
<dbReference type="PANTHER" id="PTHR21310:SF42">
    <property type="entry name" value="BIFUNCTIONAL AAC_APH"/>
    <property type="match status" value="1"/>
</dbReference>
<dbReference type="RefSeq" id="WP_034713280.1">
    <property type="nucleotide sequence ID" value="NZ_AWQS01000012.1"/>
</dbReference>
<proteinExistence type="predicted"/>
<dbReference type="SUPFAM" id="SSF56112">
    <property type="entry name" value="Protein kinase-like (PK-like)"/>
    <property type="match status" value="1"/>
</dbReference>
<keyword evidence="3" id="KW-1185">Reference proteome</keyword>
<evidence type="ECO:0000259" key="1">
    <source>
        <dbReference type="Pfam" id="PF01636"/>
    </source>
</evidence>
<gene>
    <name evidence="2" type="ORF">N864_07165</name>
</gene>
<protein>
    <submittedName>
        <fullName evidence="2">Phosphotransferase</fullName>
    </submittedName>
</protein>
<dbReference type="AlphaFoldDB" id="W9GRF6"/>
<dbReference type="PANTHER" id="PTHR21310">
    <property type="entry name" value="AMINOGLYCOSIDE PHOSPHOTRANSFERASE-RELATED-RELATED"/>
    <property type="match status" value="1"/>
</dbReference>